<dbReference type="Gene3D" id="3.30.700.10">
    <property type="entry name" value="Glycoprotein, Type 4 Pilin"/>
    <property type="match status" value="1"/>
</dbReference>
<dbReference type="InterPro" id="IPR045584">
    <property type="entry name" value="Pilin-like"/>
</dbReference>
<protein>
    <recommendedName>
        <fullName evidence="3">Type II secretion system protein GspG C-terminal domain-containing protein</fullName>
    </recommendedName>
</protein>
<evidence type="ECO:0000313" key="1">
    <source>
        <dbReference type="EMBL" id="OGM28870.1"/>
    </source>
</evidence>
<accession>A0A1F7YNV1</accession>
<evidence type="ECO:0008006" key="3">
    <source>
        <dbReference type="Google" id="ProtNLM"/>
    </source>
</evidence>
<name>A0A1F7YNV1_9BACT</name>
<organism evidence="1 2">
    <name type="scientific">Candidatus Woesebacteria bacterium RIFCSPHIGHO2_01_FULL_41_10</name>
    <dbReference type="NCBI Taxonomy" id="1802500"/>
    <lineage>
        <taxon>Bacteria</taxon>
        <taxon>Candidatus Woeseibacteriota</taxon>
    </lineage>
</organism>
<dbReference type="Proteomes" id="UP000177263">
    <property type="component" value="Unassembled WGS sequence"/>
</dbReference>
<dbReference type="AlphaFoldDB" id="A0A1F7YNV1"/>
<dbReference type="SUPFAM" id="SSF54523">
    <property type="entry name" value="Pili subunits"/>
    <property type="match status" value="1"/>
</dbReference>
<gene>
    <name evidence="1" type="ORF">A2801_02825</name>
</gene>
<evidence type="ECO:0000313" key="2">
    <source>
        <dbReference type="Proteomes" id="UP000177263"/>
    </source>
</evidence>
<comment type="caution">
    <text evidence="1">The sequence shown here is derived from an EMBL/GenBank/DDBJ whole genome shotgun (WGS) entry which is preliminary data.</text>
</comment>
<proteinExistence type="predicted"/>
<reference evidence="1 2" key="1">
    <citation type="journal article" date="2016" name="Nat. Commun.">
        <title>Thousands of microbial genomes shed light on interconnected biogeochemical processes in an aquifer system.</title>
        <authorList>
            <person name="Anantharaman K."/>
            <person name="Brown C.T."/>
            <person name="Hug L.A."/>
            <person name="Sharon I."/>
            <person name="Castelle C.J."/>
            <person name="Probst A.J."/>
            <person name="Thomas B.C."/>
            <person name="Singh A."/>
            <person name="Wilkins M.J."/>
            <person name="Karaoz U."/>
            <person name="Brodie E.L."/>
            <person name="Williams K.H."/>
            <person name="Hubbard S.S."/>
            <person name="Banfield J.F."/>
        </authorList>
    </citation>
    <scope>NUCLEOTIDE SEQUENCE [LARGE SCALE GENOMIC DNA]</scope>
</reference>
<dbReference type="STRING" id="1802500.A2801_02825"/>
<dbReference type="EMBL" id="MGGM01000023">
    <property type="protein sequence ID" value="OGM28870.1"/>
    <property type="molecule type" value="Genomic_DNA"/>
</dbReference>
<sequence>MKLFGLTRGEALTIVVTLLAVGAATYFNLQISFQRARDTQRKNDIRTLHTALTQYQIDFASFPQSRDGNIFACASDELNEEGLPKYRVCAWRDDTFRDIFDLSYPPYLQSLPADPLEKKGGEYLYISTGRHFQVFTALEGSDEPEYNPIIAARGLSCGNKICNYGLGDGNTPLDKTIEEYENELQEEQMRRLKEEGLLDK</sequence>